<evidence type="ECO:0000313" key="1">
    <source>
        <dbReference type="Ensembl" id="ENSGACP00000026357.1"/>
    </source>
</evidence>
<sequence>MYLTDASDGSSRLKKTPHLAAVEAEALTVHIVYLTPLWGDCERIVLRRSLLYTSAGRRLSGLERRKCLYSSELLNKGYTFLKLHRANGLWRKAASR</sequence>
<name>G3Q8Z3_GASAC</name>
<dbReference type="AlphaFoldDB" id="G3Q8Z3"/>
<organism evidence="1">
    <name type="scientific">Gasterosteus aculeatus</name>
    <name type="common">Three-spined stickleback</name>
    <dbReference type="NCBI Taxonomy" id="69293"/>
    <lineage>
        <taxon>Eukaryota</taxon>
        <taxon>Metazoa</taxon>
        <taxon>Chordata</taxon>
        <taxon>Craniata</taxon>
        <taxon>Vertebrata</taxon>
        <taxon>Euteleostomi</taxon>
        <taxon>Actinopterygii</taxon>
        <taxon>Neopterygii</taxon>
        <taxon>Teleostei</taxon>
        <taxon>Neoteleostei</taxon>
        <taxon>Acanthomorphata</taxon>
        <taxon>Eupercaria</taxon>
        <taxon>Perciformes</taxon>
        <taxon>Cottioidei</taxon>
        <taxon>Gasterosteales</taxon>
        <taxon>Gasterosteidae</taxon>
        <taxon>Gasterosteus</taxon>
    </lineage>
</organism>
<accession>G3Q8Z3</accession>
<dbReference type="Bgee" id="ENSGACG00000019950">
    <property type="expression patterns" value="Expressed in mesonephros and 13 other cell types or tissues"/>
</dbReference>
<reference evidence="1" key="2">
    <citation type="submission" date="2024-04" db="UniProtKB">
        <authorList>
            <consortium name="Ensembl"/>
        </authorList>
    </citation>
    <scope>IDENTIFICATION</scope>
</reference>
<dbReference type="InParanoid" id="G3Q8Z3"/>
<dbReference type="Ensembl" id="ENSGACT00000026408.1">
    <property type="protein sequence ID" value="ENSGACP00000026357.1"/>
    <property type="gene ID" value="ENSGACG00000019950.1"/>
</dbReference>
<proteinExistence type="predicted"/>
<protein>
    <submittedName>
        <fullName evidence="1">Uncharacterized protein</fullName>
    </submittedName>
</protein>
<dbReference type="STRING" id="69293.ENSGACP00000026357"/>
<reference evidence="1" key="1">
    <citation type="submission" date="2006-01" db="EMBL/GenBank/DDBJ databases">
        <authorList>
            <person name="Lindblad-Toh K."/>
            <person name="Mauceli E."/>
            <person name="Grabherr M."/>
            <person name="Chang J.L."/>
            <person name="Lander E.S."/>
        </authorList>
    </citation>
    <scope>NUCLEOTIDE SEQUENCE [LARGE SCALE GENOMIC DNA]</scope>
</reference>